<dbReference type="Proteomes" id="UP001279734">
    <property type="component" value="Unassembled WGS sequence"/>
</dbReference>
<dbReference type="AlphaFoldDB" id="A0AAD3P4S8"/>
<dbReference type="GO" id="GO:0005840">
    <property type="term" value="C:ribosome"/>
    <property type="evidence" value="ECO:0007669"/>
    <property type="project" value="UniProtKB-KW"/>
</dbReference>
<dbReference type="PANTHER" id="PTHR10746:SF17">
    <property type="entry name" value="LARGE RIBOSOMAL SUBUNIT PROTEIN UL4C"/>
    <property type="match status" value="1"/>
</dbReference>
<evidence type="ECO:0000256" key="8">
    <source>
        <dbReference type="SAM" id="MobiDB-lite"/>
    </source>
</evidence>
<keyword evidence="4" id="KW-0689">Ribosomal protein</keyword>
<keyword evidence="5" id="KW-0687">Ribonucleoprotein</keyword>
<dbReference type="InterPro" id="IPR002136">
    <property type="entry name" value="Ribosomal_uL4"/>
</dbReference>
<name>A0AAD3P4S8_NEPGR</name>
<organism evidence="9 10">
    <name type="scientific">Nepenthes gracilis</name>
    <name type="common">Slender pitcher plant</name>
    <dbReference type="NCBI Taxonomy" id="150966"/>
    <lineage>
        <taxon>Eukaryota</taxon>
        <taxon>Viridiplantae</taxon>
        <taxon>Streptophyta</taxon>
        <taxon>Embryophyta</taxon>
        <taxon>Tracheophyta</taxon>
        <taxon>Spermatophyta</taxon>
        <taxon>Magnoliopsida</taxon>
        <taxon>eudicotyledons</taxon>
        <taxon>Gunneridae</taxon>
        <taxon>Pentapetalae</taxon>
        <taxon>Caryophyllales</taxon>
        <taxon>Nepenthaceae</taxon>
        <taxon>Nepenthes</taxon>
    </lineage>
</organism>
<keyword evidence="10" id="KW-1185">Reference proteome</keyword>
<dbReference type="GO" id="GO:1990904">
    <property type="term" value="C:ribonucleoprotein complex"/>
    <property type="evidence" value="ECO:0007669"/>
    <property type="project" value="UniProtKB-KW"/>
</dbReference>
<keyword evidence="3" id="KW-0694">RNA-binding</keyword>
<sequence>MSTAISSAAANTIVVEEFGDKFERPKTKEFIAAMRRWGLDPKEKSMFFMTEVEENVEKSSRNIGTLRMLTPRSLNLFDVLNSEKLVFTQAAVNYLNEIYGYDHEDEDEDEENEEGEEEDEEGSVEDEVSEVAE</sequence>
<protein>
    <recommendedName>
        <fullName evidence="6">Large ribosomal subunit protein uL4c</fullName>
    </recommendedName>
    <alternativeName>
        <fullName evidence="7">50S ribosomal protein L4, chloroplastic</fullName>
    </alternativeName>
</protein>
<evidence type="ECO:0000256" key="3">
    <source>
        <dbReference type="ARBA" id="ARBA00022884"/>
    </source>
</evidence>
<dbReference type="InterPro" id="IPR023574">
    <property type="entry name" value="Ribosomal_uL4_dom_sf"/>
</dbReference>
<accession>A0AAD3P4S8</accession>
<reference evidence="9" key="1">
    <citation type="submission" date="2023-05" db="EMBL/GenBank/DDBJ databases">
        <title>Nepenthes gracilis genome sequencing.</title>
        <authorList>
            <person name="Fukushima K."/>
        </authorList>
    </citation>
    <scope>NUCLEOTIDE SEQUENCE</scope>
    <source>
        <strain evidence="9">SING2019-196</strain>
    </source>
</reference>
<dbReference type="PANTHER" id="PTHR10746">
    <property type="entry name" value="50S RIBOSOMAL PROTEIN L4"/>
    <property type="match status" value="1"/>
</dbReference>
<dbReference type="Pfam" id="PF00573">
    <property type="entry name" value="Ribosomal_L4"/>
    <property type="match status" value="1"/>
</dbReference>
<evidence type="ECO:0000256" key="6">
    <source>
        <dbReference type="ARBA" id="ARBA00035208"/>
    </source>
</evidence>
<dbReference type="GO" id="GO:0019843">
    <property type="term" value="F:rRNA binding"/>
    <property type="evidence" value="ECO:0007669"/>
    <property type="project" value="UniProtKB-KW"/>
</dbReference>
<evidence type="ECO:0000256" key="2">
    <source>
        <dbReference type="ARBA" id="ARBA00022730"/>
    </source>
</evidence>
<dbReference type="EMBL" id="BSYO01000001">
    <property type="protein sequence ID" value="GMG98312.1"/>
    <property type="molecule type" value="Genomic_DNA"/>
</dbReference>
<dbReference type="Gene3D" id="3.40.1370.10">
    <property type="match status" value="1"/>
</dbReference>
<evidence type="ECO:0000256" key="1">
    <source>
        <dbReference type="ARBA" id="ARBA00010528"/>
    </source>
</evidence>
<dbReference type="GO" id="GO:0003735">
    <property type="term" value="F:structural constituent of ribosome"/>
    <property type="evidence" value="ECO:0007669"/>
    <property type="project" value="InterPro"/>
</dbReference>
<feature type="compositionally biased region" description="Acidic residues" evidence="8">
    <location>
        <begin position="103"/>
        <end position="133"/>
    </location>
</feature>
<evidence type="ECO:0000313" key="10">
    <source>
        <dbReference type="Proteomes" id="UP001279734"/>
    </source>
</evidence>
<comment type="similarity">
    <text evidence="1">Belongs to the universal ribosomal protein uL4 family.</text>
</comment>
<evidence type="ECO:0000256" key="5">
    <source>
        <dbReference type="ARBA" id="ARBA00023274"/>
    </source>
</evidence>
<keyword evidence="2" id="KW-0699">rRNA-binding</keyword>
<dbReference type="GO" id="GO:0006412">
    <property type="term" value="P:translation"/>
    <property type="evidence" value="ECO:0007669"/>
    <property type="project" value="InterPro"/>
</dbReference>
<feature type="region of interest" description="Disordered" evidence="8">
    <location>
        <begin position="99"/>
        <end position="133"/>
    </location>
</feature>
<proteinExistence type="inferred from homology"/>
<evidence type="ECO:0000256" key="4">
    <source>
        <dbReference type="ARBA" id="ARBA00022980"/>
    </source>
</evidence>
<comment type="caution">
    <text evidence="9">The sequence shown here is derived from an EMBL/GenBank/DDBJ whole genome shotgun (WGS) entry which is preliminary data.</text>
</comment>
<dbReference type="InterPro" id="IPR013005">
    <property type="entry name" value="Ribosomal_uL4-like"/>
</dbReference>
<gene>
    <name evidence="9" type="ORF">Nepgr_000152</name>
</gene>
<evidence type="ECO:0000313" key="9">
    <source>
        <dbReference type="EMBL" id="GMG98312.1"/>
    </source>
</evidence>
<evidence type="ECO:0000256" key="7">
    <source>
        <dbReference type="ARBA" id="ARBA00035387"/>
    </source>
</evidence>
<dbReference type="SUPFAM" id="SSF52166">
    <property type="entry name" value="Ribosomal protein L4"/>
    <property type="match status" value="1"/>
</dbReference>